<dbReference type="Pfam" id="PF08281">
    <property type="entry name" value="Sigma70_r4_2"/>
    <property type="match status" value="1"/>
</dbReference>
<dbReference type="NCBIfam" id="TIGR02937">
    <property type="entry name" value="sigma70-ECF"/>
    <property type="match status" value="1"/>
</dbReference>
<dbReference type="InterPro" id="IPR013249">
    <property type="entry name" value="RNA_pol_sigma70_r4_t2"/>
</dbReference>
<dbReference type="RefSeq" id="WP_055102026.1">
    <property type="nucleotide sequence ID" value="NZ_LLWH01000068.1"/>
</dbReference>
<gene>
    <name evidence="7" type="ORF">AQS70_07035</name>
</gene>
<dbReference type="EMBL" id="LLWH01000068">
    <property type="protein sequence ID" value="KQB54530.1"/>
    <property type="molecule type" value="Genomic_DNA"/>
</dbReference>
<dbReference type="GO" id="GO:0016987">
    <property type="term" value="F:sigma factor activity"/>
    <property type="evidence" value="ECO:0007669"/>
    <property type="project" value="UniProtKB-KW"/>
</dbReference>
<dbReference type="FunFam" id="1.10.10.10:FF:000427">
    <property type="entry name" value="RNA polymerase sigma factor"/>
    <property type="match status" value="1"/>
</dbReference>
<evidence type="ECO:0000313" key="8">
    <source>
        <dbReference type="Proteomes" id="UP000050342"/>
    </source>
</evidence>
<dbReference type="AlphaFoldDB" id="A0A0Q0XVA2"/>
<evidence type="ECO:0000256" key="3">
    <source>
        <dbReference type="ARBA" id="ARBA00023082"/>
    </source>
</evidence>
<dbReference type="GO" id="GO:0003677">
    <property type="term" value="F:DNA binding"/>
    <property type="evidence" value="ECO:0007669"/>
    <property type="project" value="InterPro"/>
</dbReference>
<evidence type="ECO:0000259" key="5">
    <source>
        <dbReference type="Pfam" id="PF04542"/>
    </source>
</evidence>
<protein>
    <submittedName>
        <fullName evidence="7">RNA polymerase subunit sigma</fullName>
    </submittedName>
</protein>
<comment type="caution">
    <text evidence="7">The sequence shown here is derived from an EMBL/GenBank/DDBJ whole genome shotgun (WGS) entry which is preliminary data.</text>
</comment>
<dbReference type="Gene3D" id="1.10.10.10">
    <property type="entry name" value="Winged helix-like DNA-binding domain superfamily/Winged helix DNA-binding domain"/>
    <property type="match status" value="1"/>
</dbReference>
<evidence type="ECO:0000256" key="2">
    <source>
        <dbReference type="ARBA" id="ARBA00023015"/>
    </source>
</evidence>
<dbReference type="InterPro" id="IPR014284">
    <property type="entry name" value="RNA_pol_sigma-70_dom"/>
</dbReference>
<evidence type="ECO:0000256" key="4">
    <source>
        <dbReference type="ARBA" id="ARBA00023163"/>
    </source>
</evidence>
<keyword evidence="3" id="KW-0731">Sigma factor</keyword>
<reference evidence="7 8" key="1">
    <citation type="submission" date="2015-10" db="EMBL/GenBank/DDBJ databases">
        <title>Pseudomonas helleri sp. nov. and Pseudomonas weihenstephanensis sp. nov., isolated from raw cows milk.</title>
        <authorList>
            <person name="Von Neubeck M."/>
            <person name="Huptas C."/>
            <person name="Wenning M."/>
            <person name="Scherer S."/>
        </authorList>
    </citation>
    <scope>NUCLEOTIDE SEQUENCE [LARGE SCALE GENOMIC DNA]</scope>
    <source>
        <strain evidence="7 8">BSTT44</strain>
    </source>
</reference>
<dbReference type="Pfam" id="PF04542">
    <property type="entry name" value="Sigma70_r2"/>
    <property type="match status" value="1"/>
</dbReference>
<dbReference type="Proteomes" id="UP000050342">
    <property type="component" value="Unassembled WGS sequence"/>
</dbReference>
<dbReference type="PANTHER" id="PTHR43133">
    <property type="entry name" value="RNA POLYMERASE ECF-TYPE SIGMA FACTO"/>
    <property type="match status" value="1"/>
</dbReference>
<evidence type="ECO:0000313" key="7">
    <source>
        <dbReference type="EMBL" id="KQB54530.1"/>
    </source>
</evidence>
<dbReference type="InterPro" id="IPR039425">
    <property type="entry name" value="RNA_pol_sigma-70-like"/>
</dbReference>
<dbReference type="GO" id="GO:0006352">
    <property type="term" value="P:DNA-templated transcription initiation"/>
    <property type="evidence" value="ECO:0007669"/>
    <property type="project" value="InterPro"/>
</dbReference>
<dbReference type="InterPro" id="IPR013325">
    <property type="entry name" value="RNA_pol_sigma_r2"/>
</dbReference>
<feature type="domain" description="RNA polymerase sigma factor 70 region 4 type 2" evidence="6">
    <location>
        <begin position="119"/>
        <end position="170"/>
    </location>
</feature>
<keyword evidence="4" id="KW-0804">Transcription</keyword>
<evidence type="ECO:0000259" key="6">
    <source>
        <dbReference type="Pfam" id="PF08281"/>
    </source>
</evidence>
<dbReference type="SUPFAM" id="SSF88659">
    <property type="entry name" value="Sigma3 and sigma4 domains of RNA polymerase sigma factors"/>
    <property type="match status" value="1"/>
</dbReference>
<dbReference type="NCBIfam" id="NF008889">
    <property type="entry name" value="PRK11924.1-1"/>
    <property type="match status" value="1"/>
</dbReference>
<comment type="similarity">
    <text evidence="1">Belongs to the sigma-70 factor family. ECF subfamily.</text>
</comment>
<organism evidence="7 8">
    <name type="scientific">Pseudomonas endophytica</name>
    <dbReference type="NCBI Taxonomy" id="1563157"/>
    <lineage>
        <taxon>Bacteria</taxon>
        <taxon>Pseudomonadati</taxon>
        <taxon>Pseudomonadota</taxon>
        <taxon>Gammaproteobacteria</taxon>
        <taxon>Pseudomonadales</taxon>
        <taxon>Pseudomonadaceae</taxon>
        <taxon>Pseudomonas</taxon>
    </lineage>
</organism>
<keyword evidence="2" id="KW-0805">Transcription regulation</keyword>
<dbReference type="PANTHER" id="PTHR43133:SF63">
    <property type="entry name" value="RNA POLYMERASE SIGMA FACTOR FECI-RELATED"/>
    <property type="match status" value="1"/>
</dbReference>
<proteinExistence type="inferred from homology"/>
<feature type="domain" description="RNA polymerase sigma-70 region 2" evidence="5">
    <location>
        <begin position="22"/>
        <end position="87"/>
    </location>
</feature>
<dbReference type="InterPro" id="IPR013324">
    <property type="entry name" value="RNA_pol_sigma_r3/r4-like"/>
</dbReference>
<sequence length="175" mass="19661">MATHSSVAHANLTVRQTLLHQLFGDHHGWLFERLRARLGCPSDAADMASETFVQVVALDDPHSIREPRALLTTIAKRLMYASWRRRDLERAYLDALANEPEQFAPSAEQQVMAVEALIEIDRLLDGLSSRARAAFLYSQLDGMTYADIARELGVSAPRVHQYVVQGLRACFEART</sequence>
<keyword evidence="8" id="KW-1185">Reference proteome</keyword>
<dbReference type="SUPFAM" id="SSF88946">
    <property type="entry name" value="Sigma2 domain of RNA polymerase sigma factors"/>
    <property type="match status" value="1"/>
</dbReference>
<dbReference type="InterPro" id="IPR007627">
    <property type="entry name" value="RNA_pol_sigma70_r2"/>
</dbReference>
<evidence type="ECO:0000256" key="1">
    <source>
        <dbReference type="ARBA" id="ARBA00010641"/>
    </source>
</evidence>
<dbReference type="STRING" id="1563157.AQS70_07035"/>
<dbReference type="OrthoDB" id="9797134at2"/>
<dbReference type="InterPro" id="IPR036388">
    <property type="entry name" value="WH-like_DNA-bd_sf"/>
</dbReference>
<accession>A0A0Q0XVA2</accession>
<dbReference type="Gene3D" id="1.10.1740.10">
    <property type="match status" value="1"/>
</dbReference>
<name>A0A0Q0XVA2_9PSED</name>